<reference evidence="2" key="3">
    <citation type="submission" date="2025-09" db="UniProtKB">
        <authorList>
            <consortium name="Ensembl"/>
        </authorList>
    </citation>
    <scope>IDENTIFICATION</scope>
</reference>
<dbReference type="InterPro" id="IPR001304">
    <property type="entry name" value="C-type_lectin-like"/>
</dbReference>
<evidence type="ECO:0000313" key="3">
    <source>
        <dbReference type="Proteomes" id="UP000472271"/>
    </source>
</evidence>
<dbReference type="InterPro" id="IPR050111">
    <property type="entry name" value="C-type_lectin/snaclec_domain"/>
</dbReference>
<dbReference type="Proteomes" id="UP000472271">
    <property type="component" value="Chromosome 15"/>
</dbReference>
<reference evidence="2" key="2">
    <citation type="submission" date="2025-08" db="UniProtKB">
        <authorList>
            <consortium name="Ensembl"/>
        </authorList>
    </citation>
    <scope>IDENTIFICATION</scope>
</reference>
<sequence>MYEGGNLASIHSQEENDFLVVLIKGQTCGNMNRTWIGGDDAVQEEFWQWTDGSKFHYTNWAPGEPDHQGPEHCINMKGWTVGLCWCRFHTLV</sequence>
<dbReference type="InterPro" id="IPR016186">
    <property type="entry name" value="C-type_lectin-like/link_sf"/>
</dbReference>
<dbReference type="AlphaFoldDB" id="A0A673CLH3"/>
<protein>
    <recommendedName>
        <fullName evidence="1">C-type lectin domain-containing protein</fullName>
    </recommendedName>
</protein>
<dbReference type="SUPFAM" id="SSF56436">
    <property type="entry name" value="C-type lectin-like"/>
    <property type="match status" value="1"/>
</dbReference>
<dbReference type="Pfam" id="PF00059">
    <property type="entry name" value="Lectin_C"/>
    <property type="match status" value="1"/>
</dbReference>
<dbReference type="InterPro" id="IPR016187">
    <property type="entry name" value="CTDL_fold"/>
</dbReference>
<evidence type="ECO:0000313" key="2">
    <source>
        <dbReference type="Ensembl" id="ENSSORP00005052868.1"/>
    </source>
</evidence>
<organism evidence="2 3">
    <name type="scientific">Sphaeramia orbicularis</name>
    <name type="common">orbiculate cardinalfish</name>
    <dbReference type="NCBI Taxonomy" id="375764"/>
    <lineage>
        <taxon>Eukaryota</taxon>
        <taxon>Metazoa</taxon>
        <taxon>Chordata</taxon>
        <taxon>Craniata</taxon>
        <taxon>Vertebrata</taxon>
        <taxon>Euteleostomi</taxon>
        <taxon>Actinopterygii</taxon>
        <taxon>Neopterygii</taxon>
        <taxon>Teleostei</taxon>
        <taxon>Neoteleostei</taxon>
        <taxon>Acanthomorphata</taxon>
        <taxon>Gobiaria</taxon>
        <taxon>Kurtiformes</taxon>
        <taxon>Apogonoidei</taxon>
        <taxon>Apogonidae</taxon>
        <taxon>Apogoninae</taxon>
        <taxon>Sphaeramia</taxon>
    </lineage>
</organism>
<name>A0A673CLH3_9TELE</name>
<dbReference type="InParanoid" id="A0A673CLH3"/>
<proteinExistence type="predicted"/>
<evidence type="ECO:0000259" key="1">
    <source>
        <dbReference type="PROSITE" id="PS50041"/>
    </source>
</evidence>
<dbReference type="Ensembl" id="ENSSORT00005054120.1">
    <property type="protein sequence ID" value="ENSSORP00005052868.1"/>
    <property type="gene ID" value="ENSSORG00005023823.1"/>
</dbReference>
<accession>A0A673CLH3</accession>
<dbReference type="CDD" id="cd00037">
    <property type="entry name" value="CLECT"/>
    <property type="match status" value="1"/>
</dbReference>
<dbReference type="PANTHER" id="PTHR22803">
    <property type="entry name" value="MANNOSE, PHOSPHOLIPASE, LECTIN RECEPTOR RELATED"/>
    <property type="match status" value="1"/>
</dbReference>
<dbReference type="PROSITE" id="PS50041">
    <property type="entry name" value="C_TYPE_LECTIN_2"/>
    <property type="match status" value="1"/>
</dbReference>
<reference evidence="2" key="1">
    <citation type="submission" date="2019-06" db="EMBL/GenBank/DDBJ databases">
        <authorList>
            <consortium name="Wellcome Sanger Institute Data Sharing"/>
        </authorList>
    </citation>
    <scope>NUCLEOTIDE SEQUENCE [LARGE SCALE GENOMIC DNA]</scope>
</reference>
<dbReference type="Gene3D" id="3.10.100.10">
    <property type="entry name" value="Mannose-Binding Protein A, subunit A"/>
    <property type="match status" value="1"/>
</dbReference>
<keyword evidence="3" id="KW-1185">Reference proteome</keyword>
<feature type="domain" description="C-type lectin" evidence="1">
    <location>
        <begin position="1"/>
        <end position="84"/>
    </location>
</feature>